<dbReference type="RefSeq" id="XP_003199180.2">
    <property type="nucleotide sequence ID" value="XM_003199132.7"/>
</dbReference>
<evidence type="ECO:0000256" key="1">
    <source>
        <dbReference type="SAM" id="MobiDB-lite"/>
    </source>
</evidence>
<dbReference type="FunCoup" id="A0A8M1RM58">
    <property type="interactions" value="1056"/>
</dbReference>
<evidence type="ECO:0000313" key="5">
    <source>
        <dbReference type="ZFIN" id="ZDB-GENE-091204-471"/>
    </source>
</evidence>
<keyword evidence="3" id="KW-1185">Reference proteome</keyword>
<dbReference type="PROSITE" id="PS51335">
    <property type="entry name" value="ELMO"/>
    <property type="match status" value="1"/>
</dbReference>
<sequence>MEGVVAVTLHTEGLKSFPLECKHTEVITNGNSKCTTIQNGWIPANGIKENGNTYLNPVPISALKQNGLLQSLAAGGNEPKTEEVSLEVERAQEEWDALESIQPVFAEDQAPSPLISFNEALQHFQTTDLGDLLKGIQPTIHRTGLAAISHFLFGPPRLHKDLVEERDLVFAIAQCPLDNGQSVHMRVLQTIYRKLTCTRADSPRYGPHWENVGFQGSDPATDLRGTGFLGLMHTLYFVMDPEILPLARDIFKLSQHHVQNFPFSVMSINMTRIALHALREEVLSKECNRRQQVVAVLNDFYVATFLHLYQLWKSQRKTISDSGHVLKEVETFAKKNPKLILKRLEGYLKERRAGTSPDTLSQSNPSPGDTGSQSRSQGGKEEKEMNFTGVCELPPEMEGEARLI</sequence>
<evidence type="ECO:0000313" key="4">
    <source>
        <dbReference type="RefSeq" id="XP_003199180.2"/>
    </source>
</evidence>
<evidence type="ECO:0000259" key="2">
    <source>
        <dbReference type="PROSITE" id="PS51335"/>
    </source>
</evidence>
<dbReference type="PANTHER" id="PTHR12771">
    <property type="entry name" value="ENGULFMENT AND CELL MOTILITY"/>
    <property type="match status" value="1"/>
</dbReference>
<dbReference type="GeneID" id="100537442"/>
<reference evidence="4" key="1">
    <citation type="submission" date="2025-08" db="UniProtKB">
        <authorList>
            <consortium name="RefSeq"/>
        </authorList>
    </citation>
    <scope>IDENTIFICATION</scope>
    <source>
        <strain evidence="4">Tuebingen</strain>
        <tissue evidence="4">Fibroblasts and whole tissue</tissue>
    </source>
</reference>
<feature type="compositionally biased region" description="Polar residues" evidence="1">
    <location>
        <begin position="356"/>
        <end position="377"/>
    </location>
</feature>
<dbReference type="OrthoDB" id="266227at2759"/>
<gene>
    <name evidence="4 5" type="primary">elmod3</name>
</gene>
<dbReference type="CTD" id="84173"/>
<name>A0A8M1RM58_DANRE</name>
<dbReference type="AlphaFoldDB" id="A0A8M1RM58"/>
<dbReference type="Proteomes" id="UP000000437">
    <property type="component" value="Chromosome 8"/>
</dbReference>
<dbReference type="InterPro" id="IPR050868">
    <property type="entry name" value="ELMO_domain-containing"/>
</dbReference>
<dbReference type="AGR" id="ZFIN:ZDB-GENE-091204-471"/>
<dbReference type="Pfam" id="PF04727">
    <property type="entry name" value="ELMO_CED12"/>
    <property type="match status" value="1"/>
</dbReference>
<dbReference type="PANTHER" id="PTHR12771:SF2">
    <property type="entry name" value="ELMO DOMAIN-CONTAINING PROTEIN 3"/>
    <property type="match status" value="1"/>
</dbReference>
<feature type="domain" description="ELMO" evidence="2">
    <location>
        <begin position="183"/>
        <end position="337"/>
    </location>
</feature>
<protein>
    <submittedName>
        <fullName evidence="4">ELMO domain-containing protein 3</fullName>
    </submittedName>
</protein>
<organism evidence="3 4">
    <name type="scientific">Danio rerio</name>
    <name type="common">Zebrafish</name>
    <name type="synonym">Brachydanio rerio</name>
    <dbReference type="NCBI Taxonomy" id="7955"/>
    <lineage>
        <taxon>Eukaryota</taxon>
        <taxon>Metazoa</taxon>
        <taxon>Chordata</taxon>
        <taxon>Craniata</taxon>
        <taxon>Vertebrata</taxon>
        <taxon>Euteleostomi</taxon>
        <taxon>Actinopterygii</taxon>
        <taxon>Neopterygii</taxon>
        <taxon>Teleostei</taxon>
        <taxon>Ostariophysi</taxon>
        <taxon>Cypriniformes</taxon>
        <taxon>Danionidae</taxon>
        <taxon>Danioninae</taxon>
        <taxon>Danio</taxon>
    </lineage>
</organism>
<dbReference type="ZFIN" id="ZDB-GENE-091204-471">
    <property type="gene designation" value="elmod3"/>
</dbReference>
<feature type="region of interest" description="Disordered" evidence="1">
    <location>
        <begin position="353"/>
        <end position="404"/>
    </location>
</feature>
<proteinExistence type="predicted"/>
<dbReference type="InterPro" id="IPR006816">
    <property type="entry name" value="ELMO_dom"/>
</dbReference>
<dbReference type="RefSeq" id="XP_073767226.1">
    <property type="nucleotide sequence ID" value="XM_073911125.1"/>
</dbReference>
<evidence type="ECO:0000313" key="3">
    <source>
        <dbReference type="Proteomes" id="UP000000437"/>
    </source>
</evidence>
<accession>A0A8M1RM58</accession>